<dbReference type="STRING" id="890420.SAMN05216226_10574"/>
<dbReference type="GO" id="GO:0005737">
    <property type="term" value="C:cytoplasm"/>
    <property type="evidence" value="ECO:0007669"/>
    <property type="project" value="TreeGrafter"/>
</dbReference>
<feature type="region of interest" description="Disordered" evidence="1">
    <location>
        <begin position="301"/>
        <end position="323"/>
    </location>
</feature>
<dbReference type="PANTHER" id="PTHR12746:SF2">
    <property type="entry name" value="60S RIBOSOMAL EXPORT PROTEIN NMD3"/>
    <property type="match status" value="1"/>
</dbReference>
<dbReference type="Proteomes" id="UP000198856">
    <property type="component" value="Unassembled WGS sequence"/>
</dbReference>
<evidence type="ECO:0000313" key="3">
    <source>
        <dbReference type="EMBL" id="SDJ56371.1"/>
    </source>
</evidence>
<dbReference type="PANTHER" id="PTHR12746">
    <property type="entry name" value="NONSENSE-MEDIATED MRNA DECAY PROTEIN 3"/>
    <property type="match status" value="1"/>
</dbReference>
<organism evidence="3 4">
    <name type="scientific">Halovenus aranensis</name>
    <dbReference type="NCBI Taxonomy" id="890420"/>
    <lineage>
        <taxon>Archaea</taxon>
        <taxon>Methanobacteriati</taxon>
        <taxon>Methanobacteriota</taxon>
        <taxon>Stenosarchaea group</taxon>
        <taxon>Halobacteria</taxon>
        <taxon>Halobacteriales</taxon>
        <taxon>Haloarculaceae</taxon>
        <taxon>Halovenus</taxon>
    </lineage>
</organism>
<evidence type="ECO:0000313" key="4">
    <source>
        <dbReference type="Proteomes" id="UP000198856"/>
    </source>
</evidence>
<keyword evidence="4" id="KW-1185">Reference proteome</keyword>
<accession>A0A1G8URF0</accession>
<dbReference type="InterPro" id="IPR007064">
    <property type="entry name" value="Nmd3_N"/>
</dbReference>
<protein>
    <submittedName>
        <fullName evidence="3">Nonsense-mediated mRNA decay protein 3</fullName>
    </submittedName>
</protein>
<dbReference type="EMBL" id="FNFC01000005">
    <property type="protein sequence ID" value="SDJ56371.1"/>
    <property type="molecule type" value="Genomic_DNA"/>
</dbReference>
<sequence length="380" mass="41712">MERETRHLQAAAAYRVSMSGSGEFCPRCGNIIEREDTLSREGVDSALCDACYIDEYDLVDAPDRVQVRVCSQCGAVHRGNRWVDVGAEDYTDIAIDAVTEALSVHVDATSISWQVAPEQVDETTIRMHCQFSGVLRETPVAEEVVVPVKLSRETCERCGRIAGGSYASVVQVRSTERDPSEEETDRAAEIAHELVAELEDKGDREAFVTEVSDVAGGLDIKLSTNRLGEQVARRIVRDFGGSYSDYETLVTEDADGNEVYRVTYAVHLPPYRPGEVISPGDEDPVLVESVRGNLKGTRLTTGEDYEANYEDGDAPDADRLGTADDGEETTLVAVTDEHAVQVLHPRTYETESVARPDYLDPDAETVSVIDTREGLFVLPT</sequence>
<dbReference type="AlphaFoldDB" id="A0A1G8URF0"/>
<gene>
    <name evidence="3" type="ORF">SAMN05216226_10574</name>
</gene>
<dbReference type="GO" id="GO:0043023">
    <property type="term" value="F:ribosomal large subunit binding"/>
    <property type="evidence" value="ECO:0007669"/>
    <property type="project" value="InterPro"/>
</dbReference>
<dbReference type="InterPro" id="IPR039768">
    <property type="entry name" value="Nmd3"/>
</dbReference>
<feature type="domain" description="Nmd3 N-terminal" evidence="2">
    <location>
        <begin position="25"/>
        <end position="268"/>
    </location>
</feature>
<name>A0A1G8URF0_9EURY</name>
<evidence type="ECO:0000256" key="1">
    <source>
        <dbReference type="SAM" id="MobiDB-lite"/>
    </source>
</evidence>
<reference evidence="3 4" key="1">
    <citation type="submission" date="2016-10" db="EMBL/GenBank/DDBJ databases">
        <authorList>
            <person name="de Groot N.N."/>
        </authorList>
    </citation>
    <scope>NUCLEOTIDE SEQUENCE [LARGE SCALE GENOMIC DNA]</scope>
    <source>
        <strain evidence="3 4">IBRC-M10015</strain>
    </source>
</reference>
<proteinExistence type="predicted"/>
<evidence type="ECO:0000259" key="2">
    <source>
        <dbReference type="Pfam" id="PF04981"/>
    </source>
</evidence>
<feature type="compositionally biased region" description="Acidic residues" evidence="1">
    <location>
        <begin position="303"/>
        <end position="315"/>
    </location>
</feature>
<dbReference type="Pfam" id="PF04981">
    <property type="entry name" value="NMD3"/>
    <property type="match status" value="1"/>
</dbReference>